<dbReference type="SUPFAM" id="SSF56425">
    <property type="entry name" value="Succinate dehydrogenase/fumarate reductase flavoprotein, catalytic domain"/>
    <property type="match status" value="1"/>
</dbReference>
<accession>A0A7W5Z566</accession>
<dbReference type="GO" id="GO:0008202">
    <property type="term" value="P:steroid metabolic process"/>
    <property type="evidence" value="ECO:0007669"/>
    <property type="project" value="UniProtKB-ARBA"/>
</dbReference>
<keyword evidence="2" id="KW-0285">Flavoprotein</keyword>
<dbReference type="InterPro" id="IPR027477">
    <property type="entry name" value="Succ_DH/fumarate_Rdtase_cat_sf"/>
</dbReference>
<evidence type="ECO:0000256" key="4">
    <source>
        <dbReference type="ARBA" id="ARBA00023002"/>
    </source>
</evidence>
<dbReference type="Gene3D" id="3.50.50.60">
    <property type="entry name" value="FAD/NAD(P)-binding domain"/>
    <property type="match status" value="2"/>
</dbReference>
<comment type="caution">
    <text evidence="6">The sequence shown here is derived from an EMBL/GenBank/DDBJ whole genome shotgun (WGS) entry which is preliminary data.</text>
</comment>
<evidence type="ECO:0000313" key="6">
    <source>
        <dbReference type="EMBL" id="MBB3810400.1"/>
    </source>
</evidence>
<dbReference type="InterPro" id="IPR003953">
    <property type="entry name" value="FAD-dep_OxRdtase_2_FAD-bd"/>
</dbReference>
<dbReference type="EMBL" id="JACICC010000006">
    <property type="protein sequence ID" value="MBB3810400.1"/>
    <property type="molecule type" value="Genomic_DNA"/>
</dbReference>
<dbReference type="PANTHER" id="PTHR43400">
    <property type="entry name" value="FUMARATE REDUCTASE"/>
    <property type="match status" value="1"/>
</dbReference>
<evidence type="ECO:0000256" key="1">
    <source>
        <dbReference type="ARBA" id="ARBA00001974"/>
    </source>
</evidence>
<dbReference type="PANTHER" id="PTHR43400:SF10">
    <property type="entry name" value="3-OXOSTEROID 1-DEHYDROGENASE"/>
    <property type="match status" value="1"/>
</dbReference>
<dbReference type="Pfam" id="PF00890">
    <property type="entry name" value="FAD_binding_2"/>
    <property type="match status" value="1"/>
</dbReference>
<dbReference type="GO" id="GO:0016491">
    <property type="term" value="F:oxidoreductase activity"/>
    <property type="evidence" value="ECO:0007669"/>
    <property type="project" value="UniProtKB-KW"/>
</dbReference>
<keyword evidence="7" id="KW-1185">Reference proteome</keyword>
<sequence length="562" mass="59581">MTMPVVDCDLLVIGSGAGGMSAALSAAAGGARVLVVEKASVFGGTTAVSGGVMWVPANHVARREGVEDDADLARAYLRALLGDRYDPPFIDAYLATAPDMLRFLEEELRLPLTTEIGTPDYRSDLPGALARGRSVQVAGLSGTALGRDLRHLRPPLEEMTLFGLQIGSGINLDDLYAFGRKLGPSLRVVRMLAWNRMQAVLHGRPTRLANGNALVARLWLALRRFDVPLWLGAPALRLTGDGARVDGAIVSRGGRLHRIRASKGVILASGGISHDVEARQRLYGHPAGAEAHFSLTAPGNRGDGARMAAAFGGHVSGDVSDGGGWMPVSKVPRRDGGWGLFLHSLNQGKPGFIAVTREGRRFVDESLSYHDFVRAMVAADPSPDQKGCWLICDDRAFKKYGIGFVKPILPAGWLESKGYVHRAGGIAALARSIGADPVMLERTIREYNGAAGQGLDPVFGKGSHAYGRYLGDPMHRPNPNVAPLDKAPWRAVFVHPGDIGMFAGLAVSPRAEVLDGEGRPVPGLRAVGNDMLSVFRGSYPGGGSLIGPAMTFGYLAGKEMAG</sequence>
<organism evidence="6 7">
    <name type="scientific">Pseudochelatococcus contaminans</name>
    <dbReference type="NCBI Taxonomy" id="1538103"/>
    <lineage>
        <taxon>Bacteria</taxon>
        <taxon>Pseudomonadati</taxon>
        <taxon>Pseudomonadota</taxon>
        <taxon>Alphaproteobacteria</taxon>
        <taxon>Hyphomicrobiales</taxon>
        <taxon>Chelatococcaceae</taxon>
        <taxon>Pseudochelatococcus</taxon>
    </lineage>
</organism>
<feature type="domain" description="FAD-dependent oxidoreductase 2 FAD-binding" evidence="5">
    <location>
        <begin position="9"/>
        <end position="544"/>
    </location>
</feature>
<keyword evidence="4" id="KW-0560">Oxidoreductase</keyword>
<dbReference type="InterPro" id="IPR036188">
    <property type="entry name" value="FAD/NAD-bd_sf"/>
</dbReference>
<dbReference type="Proteomes" id="UP000537592">
    <property type="component" value="Unassembled WGS sequence"/>
</dbReference>
<comment type="cofactor">
    <cofactor evidence="1">
        <name>FAD</name>
        <dbReference type="ChEBI" id="CHEBI:57692"/>
    </cofactor>
</comment>
<gene>
    <name evidence="6" type="ORF">FHS81_002501</name>
</gene>
<dbReference type="AlphaFoldDB" id="A0A7W5Z566"/>
<dbReference type="SUPFAM" id="SSF51905">
    <property type="entry name" value="FAD/NAD(P)-binding domain"/>
    <property type="match status" value="1"/>
</dbReference>
<reference evidence="6 7" key="1">
    <citation type="submission" date="2020-08" db="EMBL/GenBank/DDBJ databases">
        <title>Genomic Encyclopedia of Type Strains, Phase IV (KMG-IV): sequencing the most valuable type-strain genomes for metagenomic binning, comparative biology and taxonomic classification.</title>
        <authorList>
            <person name="Goeker M."/>
        </authorList>
    </citation>
    <scope>NUCLEOTIDE SEQUENCE [LARGE SCALE GENOMIC DNA]</scope>
    <source>
        <strain evidence="6 7">DSM 28760</strain>
    </source>
</reference>
<protein>
    <recommendedName>
        <fullName evidence="5">FAD-dependent oxidoreductase 2 FAD-binding domain-containing protein</fullName>
    </recommendedName>
</protein>
<evidence type="ECO:0000256" key="3">
    <source>
        <dbReference type="ARBA" id="ARBA00022827"/>
    </source>
</evidence>
<name>A0A7W5Z566_9HYPH</name>
<evidence type="ECO:0000259" key="5">
    <source>
        <dbReference type="Pfam" id="PF00890"/>
    </source>
</evidence>
<evidence type="ECO:0000256" key="2">
    <source>
        <dbReference type="ARBA" id="ARBA00022630"/>
    </source>
</evidence>
<dbReference type="RefSeq" id="WP_183753355.1">
    <property type="nucleotide sequence ID" value="NZ_JACICC010000006.1"/>
</dbReference>
<evidence type="ECO:0000313" key="7">
    <source>
        <dbReference type="Proteomes" id="UP000537592"/>
    </source>
</evidence>
<keyword evidence="3" id="KW-0274">FAD</keyword>
<dbReference type="InterPro" id="IPR050315">
    <property type="entry name" value="FAD-oxidoreductase_2"/>
</dbReference>
<proteinExistence type="predicted"/>